<dbReference type="Gene3D" id="3.30.565.10">
    <property type="entry name" value="Histidine kinase-like ATPase, C-terminal domain"/>
    <property type="match status" value="1"/>
</dbReference>
<organism evidence="4 5">
    <name type="scientific">Pyxidicoccus parkwayensis</name>
    <dbReference type="NCBI Taxonomy" id="2813578"/>
    <lineage>
        <taxon>Bacteria</taxon>
        <taxon>Pseudomonadati</taxon>
        <taxon>Myxococcota</taxon>
        <taxon>Myxococcia</taxon>
        <taxon>Myxococcales</taxon>
        <taxon>Cystobacterineae</taxon>
        <taxon>Myxococcaceae</taxon>
        <taxon>Pyxidicoccus</taxon>
    </lineage>
</organism>
<feature type="domain" description="Histidine kinase/HSP90-like ATPase" evidence="3">
    <location>
        <begin position="135"/>
        <end position="248"/>
    </location>
</feature>
<evidence type="ECO:0000313" key="5">
    <source>
        <dbReference type="Proteomes" id="UP000662747"/>
    </source>
</evidence>
<keyword evidence="1 4" id="KW-0723">Serine/threonine-protein kinase</keyword>
<name>A0ABX7PB88_9BACT</name>
<keyword evidence="4" id="KW-0418">Kinase</keyword>
<dbReference type="RefSeq" id="WP_206729229.1">
    <property type="nucleotide sequence ID" value="NZ_CP071090.1"/>
</dbReference>
<feature type="region of interest" description="Disordered" evidence="2">
    <location>
        <begin position="95"/>
        <end position="121"/>
    </location>
</feature>
<evidence type="ECO:0000256" key="1">
    <source>
        <dbReference type="ARBA" id="ARBA00022527"/>
    </source>
</evidence>
<accession>A0ABX7PB88</accession>
<dbReference type="Proteomes" id="UP000662747">
    <property type="component" value="Chromosome"/>
</dbReference>
<dbReference type="InterPro" id="IPR003594">
    <property type="entry name" value="HATPase_dom"/>
</dbReference>
<dbReference type="SUPFAM" id="SSF55874">
    <property type="entry name" value="ATPase domain of HSP90 chaperone/DNA topoisomerase II/histidine kinase"/>
    <property type="match status" value="1"/>
</dbReference>
<gene>
    <name evidence="4" type="ORF">JY651_23620</name>
</gene>
<protein>
    <submittedName>
        <fullName evidence="4">Serine/threonine protein kinase</fullName>
    </submittedName>
</protein>
<dbReference type="Pfam" id="PF13581">
    <property type="entry name" value="HATPase_c_2"/>
    <property type="match status" value="1"/>
</dbReference>
<feature type="compositionally biased region" description="Low complexity" evidence="2">
    <location>
        <begin position="108"/>
        <end position="121"/>
    </location>
</feature>
<evidence type="ECO:0000256" key="2">
    <source>
        <dbReference type="SAM" id="MobiDB-lite"/>
    </source>
</evidence>
<reference evidence="4 5" key="1">
    <citation type="submission" date="2021-02" db="EMBL/GenBank/DDBJ databases">
        <title>De Novo genome assembly of isolated myxobacteria.</title>
        <authorList>
            <person name="Stevens D.C."/>
        </authorList>
    </citation>
    <scope>NUCLEOTIDE SEQUENCE [LARGE SCALE GENOMIC DNA]</scope>
    <source>
        <strain evidence="5">SCPEA02</strain>
    </source>
</reference>
<proteinExistence type="predicted"/>
<dbReference type="EMBL" id="CP071090">
    <property type="protein sequence ID" value="QSQ27711.1"/>
    <property type="molecule type" value="Genomic_DNA"/>
</dbReference>
<dbReference type="GO" id="GO:0004674">
    <property type="term" value="F:protein serine/threonine kinase activity"/>
    <property type="evidence" value="ECO:0007669"/>
    <property type="project" value="UniProtKB-KW"/>
</dbReference>
<keyword evidence="4" id="KW-0808">Transferase</keyword>
<evidence type="ECO:0000313" key="4">
    <source>
        <dbReference type="EMBL" id="QSQ27711.1"/>
    </source>
</evidence>
<keyword evidence="5" id="KW-1185">Reference proteome</keyword>
<evidence type="ECO:0000259" key="3">
    <source>
        <dbReference type="Pfam" id="PF13581"/>
    </source>
</evidence>
<sequence length="252" mass="26859">MSRGSMCTELLRVLQQFMSETAARLVLRGTLEPLRLSAESVGSAELPRVIEALEPATRHFVDPARRPQLAAQLRTLTTPTTPTTVAALFPTAAAPAAPKPSVTPPSGTPAGAAPAARASTGPEVRATTYLVRTEADASHARLAARMMCEAMGGRGYECQKVATAVSELARNQIAYAGGGTIQLTPEQTPRRLLRVRAEDQGRGIPELERVLSGNYRSKTGMGLGILGVKRLADRFDVRTGPSGTQVDFEVWL</sequence>
<dbReference type="InterPro" id="IPR050267">
    <property type="entry name" value="Anti-sigma-factor_SerPK"/>
</dbReference>
<dbReference type="PANTHER" id="PTHR35526:SF3">
    <property type="entry name" value="ANTI-SIGMA-F FACTOR RSBW"/>
    <property type="match status" value="1"/>
</dbReference>
<feature type="compositionally biased region" description="Pro residues" evidence="2">
    <location>
        <begin position="97"/>
        <end position="107"/>
    </location>
</feature>
<dbReference type="InterPro" id="IPR036890">
    <property type="entry name" value="HATPase_C_sf"/>
</dbReference>
<dbReference type="PANTHER" id="PTHR35526">
    <property type="entry name" value="ANTI-SIGMA-F FACTOR RSBW-RELATED"/>
    <property type="match status" value="1"/>
</dbReference>